<dbReference type="RefSeq" id="XP_009765312.1">
    <property type="nucleotide sequence ID" value="XM_009767010.1"/>
</dbReference>
<evidence type="ECO:0000313" key="2">
    <source>
        <dbReference type="RefSeq" id="XP_009765312.1"/>
    </source>
</evidence>
<proteinExistence type="predicted"/>
<accession>A0A1U7VBA8</accession>
<keyword evidence="1" id="KW-1185">Reference proteome</keyword>
<evidence type="ECO:0000313" key="1">
    <source>
        <dbReference type="Proteomes" id="UP000189701"/>
    </source>
</evidence>
<reference evidence="1" key="1">
    <citation type="journal article" date="2013" name="Genome Biol.">
        <title>Reference genomes and transcriptomes of Nicotiana sylvestris and Nicotiana tomentosiformis.</title>
        <authorList>
            <person name="Sierro N."/>
            <person name="Battey J.N."/>
            <person name="Ouadi S."/>
            <person name="Bovet L."/>
            <person name="Goepfert S."/>
            <person name="Bakaher N."/>
            <person name="Peitsch M.C."/>
            <person name="Ivanov N.V."/>
        </authorList>
    </citation>
    <scope>NUCLEOTIDE SEQUENCE [LARGE SCALE GENOMIC DNA]</scope>
</reference>
<name>A0A1U7VBA8_NICSY</name>
<sequence length="101" mass="11211">MEDEVVTSSKMYSCWGGCYNNCFLLQKNDDSAQSFQCYFNCLNNCTTSSSALDFQSVCRGGCYLEMCIPLSFVGANVGDCLGSCTNLCKFFSNFTKMQLKV</sequence>
<protein>
    <submittedName>
        <fullName evidence="2">Uncharacterized protein LOC104216873</fullName>
    </submittedName>
</protein>
<reference evidence="2" key="2">
    <citation type="submission" date="2025-08" db="UniProtKB">
        <authorList>
            <consortium name="RefSeq"/>
        </authorList>
    </citation>
    <scope>IDENTIFICATION</scope>
    <source>
        <tissue evidence="2">Leaf</tissue>
    </source>
</reference>
<organism evidence="1 2">
    <name type="scientific">Nicotiana sylvestris</name>
    <name type="common">Wood tobacco</name>
    <name type="synonym">South American tobacco</name>
    <dbReference type="NCBI Taxonomy" id="4096"/>
    <lineage>
        <taxon>Eukaryota</taxon>
        <taxon>Viridiplantae</taxon>
        <taxon>Streptophyta</taxon>
        <taxon>Embryophyta</taxon>
        <taxon>Tracheophyta</taxon>
        <taxon>Spermatophyta</taxon>
        <taxon>Magnoliopsida</taxon>
        <taxon>eudicotyledons</taxon>
        <taxon>Gunneridae</taxon>
        <taxon>Pentapetalae</taxon>
        <taxon>asterids</taxon>
        <taxon>lamiids</taxon>
        <taxon>Solanales</taxon>
        <taxon>Solanaceae</taxon>
        <taxon>Nicotianoideae</taxon>
        <taxon>Nicotianeae</taxon>
        <taxon>Nicotiana</taxon>
    </lineage>
</organism>
<dbReference type="AlphaFoldDB" id="A0A1U7VBA8"/>
<gene>
    <name evidence="2" type="primary">LOC104216873</name>
</gene>
<dbReference type="Proteomes" id="UP000189701">
    <property type="component" value="Unplaced"/>
</dbReference>